<dbReference type="InterPro" id="IPR013783">
    <property type="entry name" value="Ig-like_fold"/>
</dbReference>
<dbReference type="InterPro" id="IPR006558">
    <property type="entry name" value="LamG-like"/>
</dbReference>
<keyword evidence="6" id="KW-0732">Signal</keyword>
<keyword evidence="14" id="KW-1015">Disulfide bond</keyword>
<keyword evidence="10" id="KW-0067">ATP-binding</keyword>
<dbReference type="PROSITE" id="PS50853">
    <property type="entry name" value="FN3"/>
    <property type="match status" value="1"/>
</dbReference>
<dbReference type="InterPro" id="IPR000408">
    <property type="entry name" value="Reg_chr_condens"/>
</dbReference>
<keyword evidence="4" id="KW-0808">Transferase</keyword>
<dbReference type="Gene3D" id="2.60.120.200">
    <property type="match status" value="3"/>
</dbReference>
<dbReference type="PROSITE" id="PS00626">
    <property type="entry name" value="RCC1_2"/>
    <property type="match status" value="1"/>
</dbReference>
<dbReference type="PANTHER" id="PTHR22870:SF408">
    <property type="entry name" value="OS09G0560450 PROTEIN"/>
    <property type="match status" value="1"/>
</dbReference>
<evidence type="ECO:0000256" key="1">
    <source>
        <dbReference type="ARBA" id="ARBA00004251"/>
    </source>
</evidence>
<dbReference type="InterPro" id="IPR013320">
    <property type="entry name" value="ConA-like_dom_sf"/>
</dbReference>
<gene>
    <name evidence="19" type="ORF">dnm_051250</name>
</gene>
<evidence type="ECO:0000256" key="3">
    <source>
        <dbReference type="ARBA" id="ARBA00022475"/>
    </source>
</evidence>
<dbReference type="SUPFAM" id="SSF50985">
    <property type="entry name" value="RCC1/BLIP-II"/>
    <property type="match status" value="2"/>
</dbReference>
<dbReference type="SUPFAM" id="SSF49265">
    <property type="entry name" value="Fibronectin type III"/>
    <property type="match status" value="1"/>
</dbReference>
<accession>A0A975BP15</accession>
<evidence type="ECO:0000256" key="15">
    <source>
        <dbReference type="ARBA" id="ARBA00023170"/>
    </source>
</evidence>
<dbReference type="GO" id="GO:0004714">
    <property type="term" value="F:transmembrane receptor protein tyrosine kinase activity"/>
    <property type="evidence" value="ECO:0007669"/>
    <property type="project" value="UniProtKB-EC"/>
</dbReference>
<evidence type="ECO:0000256" key="7">
    <source>
        <dbReference type="ARBA" id="ARBA00022737"/>
    </source>
</evidence>
<keyword evidence="3" id="KW-1003">Cell membrane</keyword>
<dbReference type="EMBL" id="CP061800">
    <property type="protein sequence ID" value="QTA89077.1"/>
    <property type="molecule type" value="Genomic_DNA"/>
</dbReference>
<dbReference type="InterPro" id="IPR051210">
    <property type="entry name" value="Ub_ligase/GEF_domain"/>
</dbReference>
<keyword evidence="20" id="KW-1185">Reference proteome</keyword>
<keyword evidence="8" id="KW-0547">Nucleotide-binding</keyword>
<evidence type="ECO:0000259" key="18">
    <source>
        <dbReference type="PROSITE" id="PS50853"/>
    </source>
</evidence>
<evidence type="ECO:0000256" key="6">
    <source>
        <dbReference type="ARBA" id="ARBA00022729"/>
    </source>
</evidence>
<dbReference type="RefSeq" id="WP_207677859.1">
    <property type="nucleotide sequence ID" value="NZ_CP061800.1"/>
</dbReference>
<dbReference type="Gene3D" id="2.130.10.30">
    <property type="entry name" value="Regulator of chromosome condensation 1/beta-lactamase-inhibitor protein II"/>
    <property type="match status" value="2"/>
</dbReference>
<evidence type="ECO:0000313" key="19">
    <source>
        <dbReference type="EMBL" id="QTA89077.1"/>
    </source>
</evidence>
<dbReference type="SMART" id="SM00560">
    <property type="entry name" value="LamGL"/>
    <property type="match status" value="3"/>
</dbReference>
<evidence type="ECO:0000256" key="16">
    <source>
        <dbReference type="ARBA" id="ARBA00023180"/>
    </source>
</evidence>
<evidence type="ECO:0000256" key="4">
    <source>
        <dbReference type="ARBA" id="ARBA00022679"/>
    </source>
</evidence>
<evidence type="ECO:0000256" key="2">
    <source>
        <dbReference type="ARBA" id="ARBA00011902"/>
    </source>
</evidence>
<evidence type="ECO:0000256" key="12">
    <source>
        <dbReference type="ARBA" id="ARBA00023136"/>
    </source>
</evidence>
<dbReference type="GO" id="GO:0005524">
    <property type="term" value="F:ATP binding"/>
    <property type="evidence" value="ECO:0007669"/>
    <property type="project" value="UniProtKB-KW"/>
</dbReference>
<dbReference type="Pfam" id="PF25390">
    <property type="entry name" value="WD40_RLD"/>
    <property type="match status" value="1"/>
</dbReference>
<protein>
    <recommendedName>
        <fullName evidence="2">receptor protein-tyrosine kinase</fullName>
        <ecNumber evidence="2">2.7.10.1</ecNumber>
    </recommendedName>
</protein>
<dbReference type="InterPro" id="IPR009091">
    <property type="entry name" value="RCC1/BLIP-II"/>
</dbReference>
<dbReference type="InterPro" id="IPR055163">
    <property type="entry name" value="ALK/LTK-like_GRD"/>
</dbReference>
<evidence type="ECO:0000256" key="13">
    <source>
        <dbReference type="ARBA" id="ARBA00023137"/>
    </source>
</evidence>
<evidence type="ECO:0000256" key="9">
    <source>
        <dbReference type="ARBA" id="ARBA00022777"/>
    </source>
</evidence>
<sequence>MIRTFKFNGTDNYILLGDTDMAKDLISKAFTIEAWVRQADHHIWTGFVGIMEDKGEIEKGWMLGIPFGRRCSFALASLAKAPLGGFTYLRDDMEFPLNRWRHLAGVYDGEEMRFYVNGQLMGISGDQSGGILYPENAKFVVGAFIDQDETYPFYGSIAEVRLWNIARSEEEINGNMNKRLDGSKFPDIVGYWPLRGDKDGYVDNWALGKAEQTGEIKGSEVVWIMDESLTLGGFTPAPPPPQIVEPDPEKDIRGNAFIAKWQAVAEADCYYLDVSTDPDFAAFVAGFENKKVTDTKQAVSGLTETTKYYFRVRSENEDGIGISSMSGSVTTLERSSSYANYCAELTAANDHIDVCPADTIKLLFRQAFTAEIWIKPSEIQEKGGYLGVIEDEIEQQGWLLGSRNGRFCFAISSQGRMDSISQSDLTYLKTEKDHKPGTWYHLAGVYTGTKMQLYVNGNMEAESEVQSGDINYPVTDPGNPKQGRFVIGVYQDSIDFIPFKGKLAEARIWNTMRSAEELKKYMQWRVKPEDHPQLVGCWRCDESAGSVVADCAKNNNGVLKGDKAKWGDADELSLYRPLEEIKQIAAGPCHTVALAQDGTVWTWGQNDFGQLGDGTTIDRVAPVQVKTKENVYLGNVEEVAVGKYFTLARTKENTVLAWGSNFYGQLGNETNEDSLVPVQVKNLSGVVTISAYNNHAMALKEDGSVFTWGRNNKGQLGNGSTASEIETPKSVLGFGGDDYADLTNASYLGLKDGDFTVEAWINSGAFSGTDTVLGTDGNINGQTLCLGMKDGKPHLGFLNNDLTSKTDLGINVWHHIAWRYTKAEKEMAIFVDGRLEVSEKDHEPFQGSGKLYIGRSQGGNYFNGNVADLRVWNRSRSESEIETHIQRRMSGKEAGLAGYWRLDQGTGTDITDSAGDHDGTISGATWKASPGLLLYEGQSNNVPVQVKIENAEDPVVAIAAGGEHSAVMTKKDTKTRVFAWGDNTYGQLGNNSKNANNTPAKVFRDADGGDFPYAKGIAAGFYHTVMLSLSNDHIYACGANDSSQLGYNAEENTKLPVRIKDKGDYVTWRNGTAIDRIGIGPQSERLRLAAAGPVPLGKDEAVGENDKPGMIRYNPDSCIAEYCDGNAWAELVKPFPGAPGDIAGAKRIFPSAEVTYSVEEAPGASGYEWSVTGAAITGGQGSKSIAVKSGNKAYTVSVKTANESGKSRERSIRVSIKSMETKIFDYSGKIESWRVPAGIGLIRIEAWGAQGGTANSKQEGGKGGYAKGDRKVSQRETLYICIGGQGNKSKSSPVSGGYNGGGTAYNYGNTSWIVASGGGASDVRIGGSELKNRIIVAGGGGGTGRHNSGCCGGDGGGLEGKDGGCNSNYSTSNGKGGSQNSGGSGGKHNSGNGMDGSLGFGGNSCKGHNILAGGGGGGYYGGGGGGYHMAGGGGGSSYIGGLTNASTQAGVRSGNGQVIISW</sequence>
<evidence type="ECO:0000313" key="20">
    <source>
        <dbReference type="Proteomes" id="UP000663722"/>
    </source>
</evidence>
<name>A0A975BP15_9BACT</name>
<dbReference type="CDD" id="cd00063">
    <property type="entry name" value="FN3"/>
    <property type="match status" value="1"/>
</dbReference>
<evidence type="ECO:0000256" key="14">
    <source>
        <dbReference type="ARBA" id="ARBA00023157"/>
    </source>
</evidence>
<reference evidence="19" key="1">
    <citation type="journal article" date="2021" name="Microb. Physiol.">
        <title>Proteogenomic Insights into the Physiology of Marine, Sulfate-Reducing, Filamentous Desulfonema limicola and Desulfonema magnum.</title>
        <authorList>
            <person name="Schnaars V."/>
            <person name="Wohlbrand L."/>
            <person name="Scheve S."/>
            <person name="Hinrichs C."/>
            <person name="Reinhardt R."/>
            <person name="Rabus R."/>
        </authorList>
    </citation>
    <scope>NUCLEOTIDE SEQUENCE</scope>
    <source>
        <strain evidence="19">4be13</strain>
    </source>
</reference>
<feature type="region of interest" description="Disordered" evidence="17">
    <location>
        <begin position="1372"/>
        <end position="1393"/>
    </location>
</feature>
<dbReference type="InterPro" id="IPR045829">
    <property type="entry name" value="PKD_6"/>
</dbReference>
<keyword evidence="15" id="KW-0675">Receptor</keyword>
<dbReference type="InterPro" id="IPR058923">
    <property type="entry name" value="RCC1-like_dom"/>
</dbReference>
<keyword evidence="9" id="KW-0418">Kinase</keyword>
<keyword evidence="16" id="KW-0325">Glycoprotein</keyword>
<keyword evidence="7" id="KW-0677">Repeat</keyword>
<keyword evidence="11" id="KW-1133">Transmembrane helix</keyword>
<dbReference type="InterPro" id="IPR003961">
    <property type="entry name" value="FN3_dom"/>
</dbReference>
<dbReference type="PRINTS" id="PR00633">
    <property type="entry name" value="RCCNDNSATION"/>
</dbReference>
<proteinExistence type="predicted"/>
<dbReference type="Pfam" id="PF13385">
    <property type="entry name" value="Laminin_G_3"/>
    <property type="match status" value="3"/>
</dbReference>
<keyword evidence="12" id="KW-0472">Membrane</keyword>
<dbReference type="PROSITE" id="PS50012">
    <property type="entry name" value="RCC1_3"/>
    <property type="match status" value="4"/>
</dbReference>
<dbReference type="GO" id="GO:0005886">
    <property type="term" value="C:plasma membrane"/>
    <property type="evidence" value="ECO:0007669"/>
    <property type="project" value="UniProtKB-SubCell"/>
</dbReference>
<feature type="domain" description="Fibronectin type-III" evidence="18">
    <location>
        <begin position="240"/>
        <end position="334"/>
    </location>
</feature>
<keyword evidence="13" id="KW-0829">Tyrosine-protein kinase</keyword>
<dbReference type="PANTHER" id="PTHR22870">
    <property type="entry name" value="REGULATOR OF CHROMOSOME CONDENSATION"/>
    <property type="match status" value="1"/>
</dbReference>
<dbReference type="Pfam" id="PF12810">
    <property type="entry name" value="ALK_LTK_GRD"/>
    <property type="match status" value="1"/>
</dbReference>
<organism evidence="19 20">
    <name type="scientific">Desulfonema magnum</name>
    <dbReference type="NCBI Taxonomy" id="45655"/>
    <lineage>
        <taxon>Bacteria</taxon>
        <taxon>Pseudomonadati</taxon>
        <taxon>Thermodesulfobacteriota</taxon>
        <taxon>Desulfobacteria</taxon>
        <taxon>Desulfobacterales</taxon>
        <taxon>Desulfococcaceae</taxon>
        <taxon>Desulfonema</taxon>
    </lineage>
</organism>
<keyword evidence="5" id="KW-0812">Transmembrane</keyword>
<dbReference type="Gene3D" id="2.60.40.10">
    <property type="entry name" value="Immunoglobulins"/>
    <property type="match status" value="1"/>
</dbReference>
<evidence type="ECO:0000256" key="5">
    <source>
        <dbReference type="ARBA" id="ARBA00022692"/>
    </source>
</evidence>
<dbReference type="InterPro" id="IPR036116">
    <property type="entry name" value="FN3_sf"/>
</dbReference>
<dbReference type="Proteomes" id="UP000663722">
    <property type="component" value="Chromosome"/>
</dbReference>
<comment type="subcellular location">
    <subcellularLocation>
        <location evidence="1">Cell membrane</location>
        <topology evidence="1">Single-pass type I membrane protein</topology>
    </subcellularLocation>
</comment>
<evidence type="ECO:0000256" key="17">
    <source>
        <dbReference type="SAM" id="MobiDB-lite"/>
    </source>
</evidence>
<dbReference type="Pfam" id="PF00415">
    <property type="entry name" value="RCC1"/>
    <property type="match status" value="1"/>
</dbReference>
<dbReference type="KEGG" id="dmm:dnm_051250"/>
<evidence type="ECO:0000256" key="11">
    <source>
        <dbReference type="ARBA" id="ARBA00022989"/>
    </source>
</evidence>
<feature type="compositionally biased region" description="Gly residues" evidence="17">
    <location>
        <begin position="1374"/>
        <end position="1393"/>
    </location>
</feature>
<evidence type="ECO:0000256" key="8">
    <source>
        <dbReference type="ARBA" id="ARBA00022741"/>
    </source>
</evidence>
<evidence type="ECO:0000256" key="10">
    <source>
        <dbReference type="ARBA" id="ARBA00022840"/>
    </source>
</evidence>
<dbReference type="SUPFAM" id="SSF49899">
    <property type="entry name" value="Concanavalin A-like lectins/glucanases"/>
    <property type="match status" value="3"/>
</dbReference>
<dbReference type="Pfam" id="PF19408">
    <property type="entry name" value="PKD_6"/>
    <property type="match status" value="1"/>
</dbReference>
<dbReference type="EC" id="2.7.10.1" evidence="2"/>